<evidence type="ECO:0000313" key="1">
    <source>
        <dbReference type="EMBL" id="KAF0898173.1"/>
    </source>
</evidence>
<comment type="caution">
    <text evidence="1">The sequence shown here is derived from an EMBL/GenBank/DDBJ whole genome shotgun (WGS) entry which is preliminary data.</text>
</comment>
<keyword evidence="2" id="KW-1185">Reference proteome</keyword>
<dbReference type="OrthoDB" id="687340at2759"/>
<dbReference type="AlphaFoldDB" id="A0A6G1CEY5"/>
<name>A0A6G1CEY5_9ORYZ</name>
<protein>
    <submittedName>
        <fullName evidence="1">Uncharacterized protein</fullName>
    </submittedName>
</protein>
<gene>
    <name evidence="1" type="ORF">E2562_001818</name>
</gene>
<reference evidence="1 2" key="1">
    <citation type="submission" date="2019-11" db="EMBL/GenBank/DDBJ databases">
        <title>Whole genome sequence of Oryza granulata.</title>
        <authorList>
            <person name="Li W."/>
        </authorList>
    </citation>
    <scope>NUCLEOTIDE SEQUENCE [LARGE SCALE GENOMIC DNA]</scope>
    <source>
        <strain evidence="2">cv. Menghai</strain>
        <tissue evidence="1">Leaf</tissue>
    </source>
</reference>
<proteinExistence type="predicted"/>
<organism evidence="1 2">
    <name type="scientific">Oryza meyeriana var. granulata</name>
    <dbReference type="NCBI Taxonomy" id="110450"/>
    <lineage>
        <taxon>Eukaryota</taxon>
        <taxon>Viridiplantae</taxon>
        <taxon>Streptophyta</taxon>
        <taxon>Embryophyta</taxon>
        <taxon>Tracheophyta</taxon>
        <taxon>Spermatophyta</taxon>
        <taxon>Magnoliopsida</taxon>
        <taxon>Liliopsida</taxon>
        <taxon>Poales</taxon>
        <taxon>Poaceae</taxon>
        <taxon>BOP clade</taxon>
        <taxon>Oryzoideae</taxon>
        <taxon>Oryzeae</taxon>
        <taxon>Oryzinae</taxon>
        <taxon>Oryza</taxon>
        <taxon>Oryza meyeriana</taxon>
    </lineage>
</organism>
<dbReference type="Proteomes" id="UP000479710">
    <property type="component" value="Unassembled WGS sequence"/>
</dbReference>
<sequence>MGSVVSSAYAALCSFVNAQIDKAEVRRTTASFPHLPADAEDREEQQRYCLTDPKEEEEEEGDDDVGWWAWLMGAQQQRRPETADEYAARLPAKVGIICKYRPPCYRIDANNKRW</sequence>
<evidence type="ECO:0000313" key="2">
    <source>
        <dbReference type="Proteomes" id="UP000479710"/>
    </source>
</evidence>
<dbReference type="EMBL" id="SPHZ02000009">
    <property type="protein sequence ID" value="KAF0898173.1"/>
    <property type="molecule type" value="Genomic_DNA"/>
</dbReference>
<accession>A0A6G1CEY5</accession>